<dbReference type="SUPFAM" id="SSF81901">
    <property type="entry name" value="HCP-like"/>
    <property type="match status" value="4"/>
</dbReference>
<protein>
    <recommendedName>
        <fullName evidence="2">Protein kinase domain-containing protein</fullName>
    </recommendedName>
</protein>
<dbReference type="PANTHER" id="PTHR11102">
    <property type="entry name" value="SEL-1-LIKE PROTEIN"/>
    <property type="match status" value="1"/>
</dbReference>
<evidence type="ECO:0000256" key="1">
    <source>
        <dbReference type="ARBA" id="ARBA00038101"/>
    </source>
</evidence>
<dbReference type="Gene3D" id="1.10.510.10">
    <property type="entry name" value="Transferase(Phosphotransferase) domain 1"/>
    <property type="match status" value="1"/>
</dbReference>
<dbReference type="Pfam" id="PF08238">
    <property type="entry name" value="Sel1"/>
    <property type="match status" value="15"/>
</dbReference>
<evidence type="ECO:0000313" key="4">
    <source>
        <dbReference type="Proteomes" id="UP001470230"/>
    </source>
</evidence>
<organism evidence="3 4">
    <name type="scientific">Tritrichomonas musculus</name>
    <dbReference type="NCBI Taxonomy" id="1915356"/>
    <lineage>
        <taxon>Eukaryota</taxon>
        <taxon>Metamonada</taxon>
        <taxon>Parabasalia</taxon>
        <taxon>Tritrichomonadida</taxon>
        <taxon>Tritrichomonadidae</taxon>
        <taxon>Tritrichomonas</taxon>
    </lineage>
</organism>
<dbReference type="Proteomes" id="UP001470230">
    <property type="component" value="Unassembled WGS sequence"/>
</dbReference>
<dbReference type="Gene3D" id="1.25.40.10">
    <property type="entry name" value="Tetratricopeptide repeat domain"/>
    <property type="match status" value="2"/>
</dbReference>
<dbReference type="SMART" id="SM00220">
    <property type="entry name" value="S_TKc"/>
    <property type="match status" value="1"/>
</dbReference>
<evidence type="ECO:0000259" key="2">
    <source>
        <dbReference type="PROSITE" id="PS50011"/>
    </source>
</evidence>
<dbReference type="InterPro" id="IPR000719">
    <property type="entry name" value="Prot_kinase_dom"/>
</dbReference>
<dbReference type="Gene3D" id="3.30.200.20">
    <property type="entry name" value="Phosphorylase Kinase, domain 1"/>
    <property type="match status" value="1"/>
</dbReference>
<dbReference type="InterPro" id="IPR011009">
    <property type="entry name" value="Kinase-like_dom_sf"/>
</dbReference>
<evidence type="ECO:0000313" key="3">
    <source>
        <dbReference type="EMBL" id="KAK8842950.1"/>
    </source>
</evidence>
<dbReference type="Pfam" id="PF00069">
    <property type="entry name" value="Pkinase"/>
    <property type="match status" value="1"/>
</dbReference>
<proteinExistence type="inferred from homology"/>
<dbReference type="EMBL" id="JAPFFF010000037">
    <property type="protein sequence ID" value="KAK8842950.1"/>
    <property type="molecule type" value="Genomic_DNA"/>
</dbReference>
<reference evidence="3 4" key="1">
    <citation type="submission" date="2024-04" db="EMBL/GenBank/DDBJ databases">
        <title>Tritrichomonas musculus Genome.</title>
        <authorList>
            <person name="Alves-Ferreira E."/>
            <person name="Grigg M."/>
            <person name="Lorenzi H."/>
            <person name="Galac M."/>
        </authorList>
    </citation>
    <scope>NUCLEOTIDE SEQUENCE [LARGE SCALE GENOMIC DNA]</scope>
    <source>
        <strain evidence="3 4">EAF2021</strain>
    </source>
</reference>
<dbReference type="InterPro" id="IPR011990">
    <property type="entry name" value="TPR-like_helical_dom_sf"/>
</dbReference>
<accession>A0ABR2H9Q3</accession>
<dbReference type="InterPro" id="IPR006597">
    <property type="entry name" value="Sel1-like"/>
</dbReference>
<dbReference type="PANTHER" id="PTHR11102:SF160">
    <property type="entry name" value="ERAD-ASSOCIATED E3 UBIQUITIN-PROTEIN LIGASE COMPONENT HRD3"/>
    <property type="match status" value="1"/>
</dbReference>
<dbReference type="InterPro" id="IPR019734">
    <property type="entry name" value="TPR_rpt"/>
</dbReference>
<gene>
    <name evidence="3" type="ORF">M9Y10_025816</name>
</gene>
<dbReference type="PROSITE" id="PS00108">
    <property type="entry name" value="PROTEIN_KINASE_ST"/>
    <property type="match status" value="1"/>
</dbReference>
<dbReference type="SMART" id="SM00028">
    <property type="entry name" value="TPR"/>
    <property type="match status" value="4"/>
</dbReference>
<dbReference type="InterPro" id="IPR008271">
    <property type="entry name" value="Ser/Thr_kinase_AS"/>
</dbReference>
<keyword evidence="4" id="KW-1185">Reference proteome</keyword>
<dbReference type="SMART" id="SM00671">
    <property type="entry name" value="SEL1"/>
    <property type="match status" value="14"/>
</dbReference>
<comment type="similarity">
    <text evidence="1">Belongs to the sel-1 family.</text>
</comment>
<comment type="caution">
    <text evidence="3">The sequence shown here is derived from an EMBL/GenBank/DDBJ whole genome shotgun (WGS) entry which is preliminary data.</text>
</comment>
<feature type="domain" description="Protein kinase" evidence="2">
    <location>
        <begin position="202"/>
        <end position="434"/>
    </location>
</feature>
<name>A0ABR2H9Q3_9EUKA</name>
<dbReference type="SUPFAM" id="SSF56112">
    <property type="entry name" value="Protein kinase-like (PK-like)"/>
    <property type="match status" value="1"/>
</dbReference>
<sequence>MINSFVNFQTLFNRQQIKTINKSLDKIYQNYKIHLIMKPEDFSKINDIKNETKIIIINEMKYEKEIYYFICFEQTIIIISESNISFLKIFFNNHKNSNFISLSNDNNEILSEYIRINEPESKEMLKIYKSIVSNERSRFLNNFSLRQPTNAKENKIWQVIRQIIICFIVKKSYSKINNHRLKFFEINEKFEKKDIEFNNNNYIKIDELGVGNSHVQLVCHIELEQLFALKLFHGIEGQFLSEREKRNYTRIHHPLIPKYYGTITVDKKEHLLIEYIKGSSLDLIEELHLNESEKISIIFEIMKIIEYLHNNKFIYRDLKPNNFIIDENKTIVLIDFDRMLTIKEEQNTNDFSSIYVAPEVNETEEFSYEVDIYSLGLLFYFIIMEKDPPSIKDKKKLFNQFPEDFYYLIEICEKCTKIRKEERPTIRDLLDQFLNNLTSIPHVAQHNQDAGLALDDIIFKNDIQIPPKIKETIFLYSLAASQNDPEGQYNLGVIYDKGEYVQKDINKAIYYYLLAVDQNHPQAQFKLGLIYDEGEYVPRNINKALYYYSLAADQNNSDAQINLGVIYDEGEYVPRNINKAIHYYSLAADQNNSEAQFNLGVIYDEGEHVQRDIKKAIHYYSRAADQNHPDALYNLGLIYDEDEEVPKDINKVIHYYTLAAEQNNPLAQFNLGLIYHDGEYILKDVKKAIHYYSLAADHNISQAQYNLGVIYNKGEYVQRDIKKAIHYYTLAAESNDSEAQFSLGLLYDEGEYVKRDISKAIYYYSLAADQNHCQAQFNLGFLYNKGEYVQKDIDKAIHYYSLAAHQNHPQAQFNLGVIYDKGEYAQFNLGVIYNIGEYVPKDINKAIHYYLLAANKNHPEAQFIIGTLYYEGIYFKQYINVAIRYFTLSAKRNYIRSHFVLGVIYSQGIQIERNIEEAIYHYKNGSNLRDSYSKNNLGIIYKDEKYKNNPKEYFEESIQQKNDRVSMYNLGHIYFYGEKVKQNIERAIELFINSSLHGFKPSTILLSLAIVKKIDEQIITKEIIDTEMHKYKFENNNLLTEIYDIIQNLKLENETLYNELYVKYKKIDFSYDIYCQPIETTEFYSSQERENEKNKLKNKDVREINKYFYEGLGFEFS</sequence>
<dbReference type="PROSITE" id="PS50011">
    <property type="entry name" value="PROTEIN_KINASE_DOM"/>
    <property type="match status" value="1"/>
</dbReference>
<dbReference type="CDD" id="cd00180">
    <property type="entry name" value="PKc"/>
    <property type="match status" value="1"/>
</dbReference>
<dbReference type="InterPro" id="IPR050767">
    <property type="entry name" value="Sel1_AlgK"/>
</dbReference>